<reference evidence="1" key="1">
    <citation type="journal article" date="2015" name="Nature">
        <title>Complex archaea that bridge the gap between prokaryotes and eukaryotes.</title>
        <authorList>
            <person name="Spang A."/>
            <person name="Saw J.H."/>
            <person name="Jorgensen S.L."/>
            <person name="Zaremba-Niedzwiedzka K."/>
            <person name="Martijn J."/>
            <person name="Lind A.E."/>
            <person name="van Eijk R."/>
            <person name="Schleper C."/>
            <person name="Guy L."/>
            <person name="Ettema T.J."/>
        </authorList>
    </citation>
    <scope>NUCLEOTIDE SEQUENCE</scope>
</reference>
<dbReference type="AlphaFoldDB" id="A0A0F9AUU6"/>
<proteinExistence type="predicted"/>
<comment type="caution">
    <text evidence="1">The sequence shown here is derived from an EMBL/GenBank/DDBJ whole genome shotgun (WGS) entry which is preliminary data.</text>
</comment>
<sequence length="99" mass="10372">MKVSVWIDLDLGTRDGEAKAYVNPANETGGNRFMVVGAGDDVTIVGKNASKFRALGEAMLRVAAEFETVMSCGTCHGTGLDGEGWDCPESHNPGETHGG</sequence>
<evidence type="ECO:0000313" key="1">
    <source>
        <dbReference type="EMBL" id="KKL05382.1"/>
    </source>
</evidence>
<name>A0A0F9AUU6_9ZZZZ</name>
<accession>A0A0F9AUU6</accession>
<protein>
    <submittedName>
        <fullName evidence="1">Uncharacterized protein</fullName>
    </submittedName>
</protein>
<gene>
    <name evidence="1" type="ORF">LCGC14_2606620</name>
</gene>
<organism evidence="1">
    <name type="scientific">marine sediment metagenome</name>
    <dbReference type="NCBI Taxonomy" id="412755"/>
    <lineage>
        <taxon>unclassified sequences</taxon>
        <taxon>metagenomes</taxon>
        <taxon>ecological metagenomes</taxon>
    </lineage>
</organism>
<dbReference type="EMBL" id="LAZR01044142">
    <property type="protein sequence ID" value="KKL05382.1"/>
    <property type="molecule type" value="Genomic_DNA"/>
</dbReference>